<comment type="caution">
    <text evidence="3">The sequence shown here is derived from an EMBL/GenBank/DDBJ whole genome shotgun (WGS) entry which is preliminary data.</text>
</comment>
<dbReference type="GO" id="GO:0008017">
    <property type="term" value="F:microtubule binding"/>
    <property type="evidence" value="ECO:0007669"/>
    <property type="project" value="TreeGrafter"/>
</dbReference>
<protein>
    <recommendedName>
        <fullName evidence="2">Dynamin N-terminal domain-containing protein</fullName>
    </recommendedName>
</protein>
<dbReference type="Pfam" id="PF00350">
    <property type="entry name" value="Dynamin_N"/>
    <property type="match status" value="1"/>
</dbReference>
<dbReference type="VEuPathDB" id="FungiDB:PSHT_16382"/>
<dbReference type="InterPro" id="IPR045063">
    <property type="entry name" value="Dynamin_N"/>
</dbReference>
<dbReference type="GO" id="GO:0005874">
    <property type="term" value="C:microtubule"/>
    <property type="evidence" value="ECO:0007669"/>
    <property type="project" value="TreeGrafter"/>
</dbReference>
<name>A0A2S4VT92_9BASI</name>
<dbReference type="PANTHER" id="PTHR11566">
    <property type="entry name" value="DYNAMIN"/>
    <property type="match status" value="1"/>
</dbReference>
<dbReference type="Proteomes" id="UP000239156">
    <property type="component" value="Unassembled WGS sequence"/>
</dbReference>
<dbReference type="GO" id="GO:0005739">
    <property type="term" value="C:mitochondrion"/>
    <property type="evidence" value="ECO:0007669"/>
    <property type="project" value="TreeGrafter"/>
</dbReference>
<proteinExistence type="predicted"/>
<dbReference type="InterPro" id="IPR022812">
    <property type="entry name" value="Dynamin"/>
</dbReference>
<dbReference type="EMBL" id="PKSL01000029">
    <property type="protein sequence ID" value="POW12727.1"/>
    <property type="molecule type" value="Genomic_DNA"/>
</dbReference>
<evidence type="ECO:0000259" key="2">
    <source>
        <dbReference type="Pfam" id="PF00350"/>
    </source>
</evidence>
<dbReference type="Gene3D" id="1.20.120.1240">
    <property type="entry name" value="Dynamin, middle domain"/>
    <property type="match status" value="1"/>
</dbReference>
<dbReference type="GO" id="GO:0016020">
    <property type="term" value="C:membrane"/>
    <property type="evidence" value="ECO:0007669"/>
    <property type="project" value="TreeGrafter"/>
</dbReference>
<dbReference type="Gene3D" id="3.40.50.300">
    <property type="entry name" value="P-loop containing nucleotide triphosphate hydrolases"/>
    <property type="match status" value="1"/>
</dbReference>
<keyword evidence="4" id="KW-1185">Reference proteome</keyword>
<feature type="compositionally biased region" description="Low complexity" evidence="1">
    <location>
        <begin position="312"/>
        <end position="323"/>
    </location>
</feature>
<evidence type="ECO:0000313" key="3">
    <source>
        <dbReference type="EMBL" id="POW12727.1"/>
    </source>
</evidence>
<dbReference type="InterPro" id="IPR027417">
    <property type="entry name" value="P-loop_NTPase"/>
</dbReference>
<dbReference type="AlphaFoldDB" id="A0A2S4VT92"/>
<dbReference type="GO" id="GO:0005777">
    <property type="term" value="C:peroxisome"/>
    <property type="evidence" value="ECO:0007669"/>
    <property type="project" value="TreeGrafter"/>
</dbReference>
<organism evidence="3 4">
    <name type="scientific">Puccinia striiformis</name>
    <dbReference type="NCBI Taxonomy" id="27350"/>
    <lineage>
        <taxon>Eukaryota</taxon>
        <taxon>Fungi</taxon>
        <taxon>Dikarya</taxon>
        <taxon>Basidiomycota</taxon>
        <taxon>Pucciniomycotina</taxon>
        <taxon>Pucciniomycetes</taxon>
        <taxon>Pucciniales</taxon>
        <taxon>Pucciniaceae</taxon>
        <taxon>Puccinia</taxon>
    </lineage>
</organism>
<dbReference type="GO" id="GO:0016559">
    <property type="term" value="P:peroxisome fission"/>
    <property type="evidence" value="ECO:0007669"/>
    <property type="project" value="TreeGrafter"/>
</dbReference>
<dbReference type="PANTHER" id="PTHR11566:SF235">
    <property type="entry name" value="DYNAMIN-RELATED PROTEIN DNM1"/>
    <property type="match status" value="1"/>
</dbReference>
<sequence>MHIASAIYPSRLTRPPLWFESSKGLLLHSPTIMLSRFRDPYRETRPEPVSNDLKSPPVKSAERFLFHWPSLRSETPKIVILGGPLVKQIPLLECITGVKVPQEFEHNQRAPIEFRLINTIEADWYCQVKIIHGTLKNSQQDPAHVEDFGEMIRDPSKVEGALREAHSHLLRRECSAIGSRTNHVEVVSGGTENSSQRIHSFSKNVICLEIQGRSVVDLTLVTLPNFEPILSNQALHQFILDDHLATNCCIVLLTPESARLQAHQAFDLVQKVDPKGHRTIGLLSCADAAEAAQSSSTANISRAVQSGFRAFRSGSGGKSSLPSPSKPNDPVSRQGSFKSTRAPMAAWKVMRWQGPLFSEAVLEGAYDDPELVTYLGELFSELLNHSMSKLLGITSEIYSSPSSINSTSPEADENTRENEFSYAYAACAAEINDLATSTIIGDELGGEIEAIYELLGYRAFVDVPMFVPLPRKEDDHPAFKQLSELADTSLYPPAHQTTEPQMTDIRSRRPKVYLTEVQAHMKRKSSGNSHPFSEKTPLMDLPMVKWKSCAHDALSQVIRLLEDTVDMIIEQHCARNPSFQPKIKELVYSRLAVVFSAARESLHKALESELVPYTQSLQKLLGMRASLLETYHLSHHLLDRGDVKRGPVLTKKGDRHMPATSPTSFMPLESRGTFQVEKSQPKTNGWDAEVNACAEAAAYLNVALRNLLETTSMIIERDLLEEVATCDLAQYPFTLDDELEDLVINPDLDQDSRVPRTSPYPRGNFAPSSQVLHLVGEIQNIIQDEQEELLLDDPFMS</sequence>
<dbReference type="VEuPathDB" id="FungiDB:PSTT_04372"/>
<feature type="region of interest" description="Disordered" evidence="1">
    <location>
        <begin position="312"/>
        <end position="339"/>
    </location>
</feature>
<evidence type="ECO:0000256" key="1">
    <source>
        <dbReference type="SAM" id="MobiDB-lite"/>
    </source>
</evidence>
<reference evidence="3" key="1">
    <citation type="submission" date="2017-12" db="EMBL/GenBank/DDBJ databases">
        <title>Gene loss provides genomic basis for host adaptation in cereal stripe rust fungi.</title>
        <authorList>
            <person name="Xia C."/>
        </authorList>
    </citation>
    <scope>NUCLEOTIDE SEQUENCE [LARGE SCALE GENOMIC DNA]</scope>
    <source>
        <strain evidence="3">93-210</strain>
    </source>
</reference>
<dbReference type="GO" id="GO:0003924">
    <property type="term" value="F:GTPase activity"/>
    <property type="evidence" value="ECO:0007669"/>
    <property type="project" value="TreeGrafter"/>
</dbReference>
<dbReference type="GO" id="GO:0006897">
    <property type="term" value="P:endocytosis"/>
    <property type="evidence" value="ECO:0007669"/>
    <property type="project" value="TreeGrafter"/>
</dbReference>
<accession>A0A2S4VT92</accession>
<dbReference type="GO" id="GO:0048312">
    <property type="term" value="P:intracellular distribution of mitochondria"/>
    <property type="evidence" value="ECO:0007669"/>
    <property type="project" value="TreeGrafter"/>
</dbReference>
<feature type="domain" description="Dynamin N-terminal" evidence="2">
    <location>
        <begin position="92"/>
        <end position="283"/>
    </location>
</feature>
<dbReference type="GO" id="GO:0000266">
    <property type="term" value="P:mitochondrial fission"/>
    <property type="evidence" value="ECO:0007669"/>
    <property type="project" value="TreeGrafter"/>
</dbReference>
<evidence type="ECO:0000313" key="4">
    <source>
        <dbReference type="Proteomes" id="UP000239156"/>
    </source>
</evidence>
<gene>
    <name evidence="3" type="ORF">PSTT_04372</name>
</gene>